<gene>
    <name evidence="2" type="ORF">SAMN02910344_00975</name>
</gene>
<dbReference type="OrthoDB" id="9806540at2"/>
<dbReference type="PANTHER" id="PTHR34387">
    <property type="entry name" value="SLR1258 PROTEIN"/>
    <property type="match status" value="1"/>
</dbReference>
<feature type="transmembrane region" description="Helical" evidence="1">
    <location>
        <begin position="6"/>
        <end position="25"/>
    </location>
</feature>
<evidence type="ECO:0000313" key="2">
    <source>
        <dbReference type="EMBL" id="SFP28503.1"/>
    </source>
</evidence>
<dbReference type="InterPro" id="IPR016907">
    <property type="entry name" value="UCP029033"/>
</dbReference>
<dbReference type="RefSeq" id="WP_093141457.1">
    <property type="nucleotide sequence ID" value="NZ_FOXF01000012.1"/>
</dbReference>
<evidence type="ECO:0008006" key="4">
    <source>
        <dbReference type="Google" id="ProtNLM"/>
    </source>
</evidence>
<reference evidence="2 3" key="1">
    <citation type="submission" date="2016-10" db="EMBL/GenBank/DDBJ databases">
        <authorList>
            <person name="Varghese N."/>
            <person name="Submissions S."/>
        </authorList>
    </citation>
    <scope>NUCLEOTIDE SEQUENCE [LARGE SCALE GENOMIC DNA]</scope>
    <source>
        <strain evidence="2 3">DSM 1361</strain>
    </source>
</reference>
<dbReference type="PANTHER" id="PTHR34387:SF2">
    <property type="entry name" value="SLR1258 PROTEIN"/>
    <property type="match status" value="1"/>
</dbReference>
<accession>A0A662ZHG4</accession>
<dbReference type="Gene3D" id="3.30.110.170">
    <property type="entry name" value="Protein of unknown function (DUF541), domain 1"/>
    <property type="match status" value="1"/>
</dbReference>
<dbReference type="EMBL" id="FOXF01000012">
    <property type="protein sequence ID" value="SFP28503.1"/>
    <property type="molecule type" value="Genomic_DNA"/>
</dbReference>
<dbReference type="Gene3D" id="3.30.70.2970">
    <property type="entry name" value="Protein of unknown function (DUF541), domain 2"/>
    <property type="match status" value="1"/>
</dbReference>
<keyword evidence="1" id="KW-0812">Transmembrane</keyword>
<evidence type="ECO:0000313" key="3">
    <source>
        <dbReference type="Proteomes" id="UP000243745"/>
    </source>
</evidence>
<sequence>MDGKSLIVSSLLLGACFIAGMYTLAPTLEMTAKHLIESERLVTVKGLAERRVKADHVYIPIGYSVKSYSHSDGLQMIDAYRAQVLEHIKRYGIRDNDIGFSMPSMYTFSEGSNGTGRQVYSISAGVYVSTDNMEAAEKLKNSFYELMNAGIPLTDQSWDIRYTYNGLNDIKPAMVEEATRNAREVAEKFARDSGSSLGKIKTANQGVFSINGDDKDPNKLVRVVSTVQFYLND</sequence>
<dbReference type="InterPro" id="IPR052022">
    <property type="entry name" value="26kDa_periplasmic_antigen"/>
</dbReference>
<proteinExistence type="predicted"/>
<dbReference type="Proteomes" id="UP000243745">
    <property type="component" value="Unassembled WGS sequence"/>
</dbReference>
<name>A0A662ZHG4_9GAMM</name>
<evidence type="ECO:0000256" key="1">
    <source>
        <dbReference type="SAM" id="Phobius"/>
    </source>
</evidence>
<dbReference type="PIRSF" id="PIRSF029033">
    <property type="entry name" value="UCP029033"/>
    <property type="match status" value="1"/>
</dbReference>
<keyword evidence="3" id="KW-1185">Reference proteome</keyword>
<keyword evidence="1" id="KW-0472">Membrane</keyword>
<protein>
    <recommendedName>
        <fullName evidence="4">SIMPL domain-containing protein</fullName>
    </recommendedName>
</protein>
<dbReference type="InterPro" id="IPR007497">
    <property type="entry name" value="SIMPL/DUF541"/>
</dbReference>
<organism evidence="2 3">
    <name type="scientific">Ruminobacter amylophilus</name>
    <dbReference type="NCBI Taxonomy" id="867"/>
    <lineage>
        <taxon>Bacteria</taxon>
        <taxon>Pseudomonadati</taxon>
        <taxon>Pseudomonadota</taxon>
        <taxon>Gammaproteobacteria</taxon>
        <taxon>Aeromonadales</taxon>
        <taxon>Succinivibrionaceae</taxon>
        <taxon>Ruminobacter</taxon>
    </lineage>
</organism>
<dbReference type="Pfam" id="PF04402">
    <property type="entry name" value="SIMPL"/>
    <property type="match status" value="1"/>
</dbReference>
<dbReference type="GO" id="GO:0006974">
    <property type="term" value="P:DNA damage response"/>
    <property type="evidence" value="ECO:0007669"/>
    <property type="project" value="TreeGrafter"/>
</dbReference>
<dbReference type="AlphaFoldDB" id="A0A662ZHG4"/>
<keyword evidence="1" id="KW-1133">Transmembrane helix</keyword>
<dbReference type="PROSITE" id="PS51257">
    <property type="entry name" value="PROKAR_LIPOPROTEIN"/>
    <property type="match status" value="1"/>
</dbReference>